<reference evidence="2" key="1">
    <citation type="submission" date="2020-05" db="EMBL/GenBank/DDBJ databases">
        <authorList>
            <person name="Chiriac C."/>
            <person name="Salcher M."/>
            <person name="Ghai R."/>
            <person name="Kavagutti S V."/>
        </authorList>
    </citation>
    <scope>NUCLEOTIDE SEQUENCE</scope>
</reference>
<evidence type="ECO:0000313" key="2">
    <source>
        <dbReference type="EMBL" id="CAB4872502.1"/>
    </source>
</evidence>
<feature type="region of interest" description="Disordered" evidence="1">
    <location>
        <begin position="106"/>
        <end position="125"/>
    </location>
</feature>
<proteinExistence type="predicted"/>
<sequence>MYRSAQRACCSRSEQPWQGWCRIRARISRTSASSPLDLRRVRSCDKSAVKSLREAARSRRDWAFLALKPFGIRIFAIASTGAVISTVEIRRTCRSAVSTIGRGSSRGFELPGSRTTTGPERRPPGMMNISPTRRARSEVNAASRLCPAASRVRSFSRLFASSRICAYSSKSPRWHCIASR</sequence>
<protein>
    <submittedName>
        <fullName evidence="2">Unannotated protein</fullName>
    </submittedName>
</protein>
<dbReference type="AlphaFoldDB" id="A0A6J7DNG5"/>
<evidence type="ECO:0000256" key="1">
    <source>
        <dbReference type="SAM" id="MobiDB-lite"/>
    </source>
</evidence>
<dbReference type="EMBL" id="CAFBLV010000124">
    <property type="protein sequence ID" value="CAB4872502.1"/>
    <property type="molecule type" value="Genomic_DNA"/>
</dbReference>
<accession>A0A6J7DNG5</accession>
<organism evidence="2">
    <name type="scientific">freshwater metagenome</name>
    <dbReference type="NCBI Taxonomy" id="449393"/>
    <lineage>
        <taxon>unclassified sequences</taxon>
        <taxon>metagenomes</taxon>
        <taxon>ecological metagenomes</taxon>
    </lineage>
</organism>
<gene>
    <name evidence="2" type="ORF">UFOPK3425_00714</name>
</gene>
<name>A0A6J7DNG5_9ZZZZ</name>